<gene>
    <name evidence="12" type="ORF">EDD60_10320</name>
</gene>
<comment type="cofactor">
    <cofactor evidence="11">
        <name>Mg(2+)</name>
        <dbReference type="ChEBI" id="CHEBI:18420"/>
    </cofactor>
    <cofactor evidence="11">
        <name>Mn(2+)</name>
        <dbReference type="ChEBI" id="CHEBI:29035"/>
    </cofactor>
    <text evidence="11">Magnesium. Can also use manganese.</text>
</comment>
<evidence type="ECO:0000256" key="5">
    <source>
        <dbReference type="ARBA" id="ARBA00022723"/>
    </source>
</evidence>
<dbReference type="GO" id="GO:0016740">
    <property type="term" value="F:transferase activity"/>
    <property type="evidence" value="ECO:0007669"/>
    <property type="project" value="UniProtKB-UniRule"/>
</dbReference>
<dbReference type="PANTHER" id="PTHR30040:SF2">
    <property type="entry name" value="FAD:PROTEIN FMN TRANSFERASE"/>
    <property type="match status" value="1"/>
</dbReference>
<evidence type="ECO:0000256" key="2">
    <source>
        <dbReference type="ARBA" id="ARBA00016337"/>
    </source>
</evidence>
<accession>A0A4R3Z6W8</accession>
<dbReference type="AlphaFoldDB" id="A0A4R3Z6W8"/>
<evidence type="ECO:0000313" key="13">
    <source>
        <dbReference type="Proteomes" id="UP000295515"/>
    </source>
</evidence>
<feature type="binding site" evidence="11">
    <location>
        <position position="310"/>
    </location>
    <ligand>
        <name>Mg(2+)</name>
        <dbReference type="ChEBI" id="CHEBI:18420"/>
    </ligand>
</feature>
<comment type="catalytic activity">
    <reaction evidence="9 10">
        <text>L-threonyl-[protein] + FAD = FMN-L-threonyl-[protein] + AMP + H(+)</text>
        <dbReference type="Rhea" id="RHEA:36847"/>
        <dbReference type="Rhea" id="RHEA-COMP:11060"/>
        <dbReference type="Rhea" id="RHEA-COMP:11061"/>
        <dbReference type="ChEBI" id="CHEBI:15378"/>
        <dbReference type="ChEBI" id="CHEBI:30013"/>
        <dbReference type="ChEBI" id="CHEBI:57692"/>
        <dbReference type="ChEBI" id="CHEBI:74257"/>
        <dbReference type="ChEBI" id="CHEBI:456215"/>
        <dbReference type="EC" id="2.7.1.180"/>
    </reaction>
</comment>
<evidence type="ECO:0000256" key="6">
    <source>
        <dbReference type="ARBA" id="ARBA00022827"/>
    </source>
</evidence>
<dbReference type="Pfam" id="PF02424">
    <property type="entry name" value="ApbE"/>
    <property type="match status" value="1"/>
</dbReference>
<feature type="binding site" evidence="11">
    <location>
        <position position="176"/>
    </location>
    <ligand>
        <name>Mg(2+)</name>
        <dbReference type="ChEBI" id="CHEBI:18420"/>
    </ligand>
</feature>
<comment type="similarity">
    <text evidence="10">Belongs to the ApbE family.</text>
</comment>
<comment type="caution">
    <text evidence="12">The sequence shown here is derived from an EMBL/GenBank/DDBJ whole genome shotgun (WGS) entry which is preliminary data.</text>
</comment>
<feature type="binding site" evidence="11">
    <location>
        <position position="314"/>
    </location>
    <ligand>
        <name>Mg(2+)</name>
        <dbReference type="ChEBI" id="CHEBI:18420"/>
    </ligand>
</feature>
<evidence type="ECO:0000256" key="1">
    <source>
        <dbReference type="ARBA" id="ARBA00011955"/>
    </source>
</evidence>
<dbReference type="EMBL" id="SMCQ01000003">
    <property type="protein sequence ID" value="TCW01569.1"/>
    <property type="molecule type" value="Genomic_DNA"/>
</dbReference>
<evidence type="ECO:0000256" key="10">
    <source>
        <dbReference type="PIRNR" id="PIRNR006268"/>
    </source>
</evidence>
<protein>
    <recommendedName>
        <fullName evidence="2 10">FAD:protein FMN transferase</fullName>
        <ecNumber evidence="1 10">2.7.1.180</ecNumber>
    </recommendedName>
    <alternativeName>
        <fullName evidence="8 10">Flavin transferase</fullName>
    </alternativeName>
</protein>
<evidence type="ECO:0000256" key="3">
    <source>
        <dbReference type="ARBA" id="ARBA00022630"/>
    </source>
</evidence>
<organism evidence="12 13">
    <name type="scientific">Longibaculum muris</name>
    <dbReference type="NCBI Taxonomy" id="1796628"/>
    <lineage>
        <taxon>Bacteria</taxon>
        <taxon>Bacillati</taxon>
        <taxon>Bacillota</taxon>
        <taxon>Erysipelotrichia</taxon>
        <taxon>Erysipelotrichales</taxon>
        <taxon>Coprobacillaceae</taxon>
        <taxon>Longibaculum</taxon>
    </lineage>
</organism>
<reference evidence="12 13" key="1">
    <citation type="submission" date="2019-03" db="EMBL/GenBank/DDBJ databases">
        <title>Genomic Encyclopedia of Type Strains, Phase IV (KMG-IV): sequencing the most valuable type-strain genomes for metagenomic binning, comparative biology and taxonomic classification.</title>
        <authorList>
            <person name="Goeker M."/>
        </authorList>
    </citation>
    <scope>NUCLEOTIDE SEQUENCE [LARGE SCALE GENOMIC DNA]</scope>
    <source>
        <strain evidence="12 13">DSM 29487</strain>
    </source>
</reference>
<keyword evidence="13" id="KW-1185">Reference proteome</keyword>
<keyword evidence="4 10" id="KW-0808">Transferase</keyword>
<evidence type="ECO:0000256" key="11">
    <source>
        <dbReference type="PIRSR" id="PIRSR006268-2"/>
    </source>
</evidence>
<evidence type="ECO:0000313" key="12">
    <source>
        <dbReference type="EMBL" id="TCW01569.1"/>
    </source>
</evidence>
<evidence type="ECO:0000256" key="9">
    <source>
        <dbReference type="ARBA" id="ARBA00048540"/>
    </source>
</evidence>
<dbReference type="Gene3D" id="3.10.520.10">
    <property type="entry name" value="ApbE-like domains"/>
    <property type="match status" value="1"/>
</dbReference>
<name>A0A4R3Z6W8_9FIRM</name>
<dbReference type="SUPFAM" id="SSF143631">
    <property type="entry name" value="ApbE-like"/>
    <property type="match status" value="1"/>
</dbReference>
<dbReference type="InterPro" id="IPR003374">
    <property type="entry name" value="ApbE-like_sf"/>
</dbReference>
<proteinExistence type="inferred from homology"/>
<dbReference type="EC" id="2.7.1.180" evidence="1 10"/>
<dbReference type="InterPro" id="IPR024932">
    <property type="entry name" value="ApbE"/>
</dbReference>
<keyword evidence="5 10" id="KW-0479">Metal-binding</keyword>
<evidence type="ECO:0000256" key="7">
    <source>
        <dbReference type="ARBA" id="ARBA00022842"/>
    </source>
</evidence>
<dbReference type="Proteomes" id="UP000295515">
    <property type="component" value="Unassembled WGS sequence"/>
</dbReference>
<keyword evidence="3 10" id="KW-0285">Flavoprotein</keyword>
<keyword evidence="12" id="KW-0449">Lipoprotein</keyword>
<dbReference type="GO" id="GO:0046872">
    <property type="term" value="F:metal ion binding"/>
    <property type="evidence" value="ECO:0007669"/>
    <property type="project" value="UniProtKB-UniRule"/>
</dbReference>
<dbReference type="PIRSF" id="PIRSF006268">
    <property type="entry name" value="ApbE"/>
    <property type="match status" value="1"/>
</dbReference>
<sequence>MIVLSFLLLMGCQKKPQLYSKVFTGPFDTITQYMSYATNKDDFDSQCQMIKEKLEYYDRLFDKYSSYDDINNVKTINDNAGIKAVKVDQALIDLLTISIERYKTISNKVNIAFGSVIDIWHDYRERAESHNGVGDVPSKKELEKANLHTNIDSIKIDKKAKTVYISDKLVSIDVGATAKGYAIELIKQDLIKSGVDNFLLSGGGNVASHGKRKITKEGDFYLKECQDEFCVGIESPKNGNFSHKEGDADSENEAVLVVQGESIVTSGDYQRFYEDIHGVRYHHLIDPATLFPAVHFRSVSIITDDSGLADFLSSAVFLMSYEDGLKLVNSLDGVEAIWLLEDGKIRMSNGLKDNDRVYVIDKSRLK</sequence>
<keyword evidence="7 10" id="KW-0460">Magnesium</keyword>
<dbReference type="PANTHER" id="PTHR30040">
    <property type="entry name" value="THIAMINE BIOSYNTHESIS LIPOPROTEIN APBE"/>
    <property type="match status" value="1"/>
</dbReference>
<evidence type="ECO:0000256" key="8">
    <source>
        <dbReference type="ARBA" id="ARBA00031306"/>
    </source>
</evidence>
<keyword evidence="6 10" id="KW-0274">FAD</keyword>
<evidence type="ECO:0000256" key="4">
    <source>
        <dbReference type="ARBA" id="ARBA00022679"/>
    </source>
</evidence>